<organism evidence="16 17">
    <name type="scientific">Mesorhabditis spiculigera</name>
    <dbReference type="NCBI Taxonomy" id="96644"/>
    <lineage>
        <taxon>Eukaryota</taxon>
        <taxon>Metazoa</taxon>
        <taxon>Ecdysozoa</taxon>
        <taxon>Nematoda</taxon>
        <taxon>Chromadorea</taxon>
        <taxon>Rhabditida</taxon>
        <taxon>Rhabditina</taxon>
        <taxon>Rhabditomorpha</taxon>
        <taxon>Rhabditoidea</taxon>
        <taxon>Rhabditidae</taxon>
        <taxon>Mesorhabditinae</taxon>
        <taxon>Mesorhabditis</taxon>
    </lineage>
</organism>
<keyword evidence="17" id="KW-1185">Reference proteome</keyword>
<proteinExistence type="inferred from homology"/>
<dbReference type="GO" id="GO:0007283">
    <property type="term" value="P:spermatogenesis"/>
    <property type="evidence" value="ECO:0007669"/>
    <property type="project" value="UniProtKB-KW"/>
</dbReference>
<dbReference type="PANTHER" id="PTHR11668">
    <property type="entry name" value="SERINE/THREONINE PROTEIN PHOSPHATASE"/>
    <property type="match status" value="1"/>
</dbReference>
<evidence type="ECO:0000259" key="15">
    <source>
        <dbReference type="PROSITE" id="PS00125"/>
    </source>
</evidence>
<evidence type="ECO:0000256" key="8">
    <source>
        <dbReference type="ARBA" id="ARBA00023211"/>
    </source>
</evidence>
<evidence type="ECO:0000256" key="5">
    <source>
        <dbReference type="ARBA" id="ARBA00022801"/>
    </source>
</evidence>
<dbReference type="Proteomes" id="UP001177023">
    <property type="component" value="Unassembled WGS sequence"/>
</dbReference>
<dbReference type="GO" id="GO:0007060">
    <property type="term" value="P:male meiosis chromosome segregation"/>
    <property type="evidence" value="ECO:0007669"/>
    <property type="project" value="UniProtKB-ARBA"/>
</dbReference>
<dbReference type="GO" id="GO:0018991">
    <property type="term" value="P:egg-laying behavior"/>
    <property type="evidence" value="ECO:0007669"/>
    <property type="project" value="UniProtKB-ARBA"/>
</dbReference>
<dbReference type="SMART" id="SM00156">
    <property type="entry name" value="PP2Ac"/>
    <property type="match status" value="1"/>
</dbReference>
<accession>A0AA36D509</accession>
<dbReference type="PANTHER" id="PTHR11668:SF492">
    <property type="entry name" value="SERINE_THREONINE-PROTEIN PHOSPHATASE PP1-DELTA-RELATED"/>
    <property type="match status" value="1"/>
</dbReference>
<sequence length="377" mass="42474">MTGPPSPSSPAQKSKKEQDYGKSAELIIPAHYKPTPTEPKPNPEIHDLMLRLLKVGQANGRMTTTIKELELLKMCKEAKAVFKSQPSLIEIDPPVIIVGDIHGQYADLLRIFNGSGFPPDKNYMFLGDYVDRGSKNLEVISLLFCYKILYPEHFFLLRGNHECLNVNKVYGFLEECNRRYKSMRLWQFFQDVFNMMPIVGIVGGRILCMHGGLSRDIDSLDTLRALRRPVMPMTASIELDLLWADPEKGIQGFKANSRGVSSVFGEDVVEEFCKRLDIDLVARAHQVVQDGYEFFADRKLVTIFSAPQYCGQFDNSAATMEIADTMQCSFQVYKPTAKSVRLAMAKIKELQLESSQEAWPKKDAKPMGPTDGTTAQD</sequence>
<comment type="catalytic activity">
    <reaction evidence="10">
        <text>O-phospho-L-seryl-[protein] + H2O = L-seryl-[protein] + phosphate</text>
        <dbReference type="Rhea" id="RHEA:20629"/>
        <dbReference type="Rhea" id="RHEA-COMP:9863"/>
        <dbReference type="Rhea" id="RHEA-COMP:11604"/>
        <dbReference type="ChEBI" id="CHEBI:15377"/>
        <dbReference type="ChEBI" id="CHEBI:29999"/>
        <dbReference type="ChEBI" id="CHEBI:43474"/>
        <dbReference type="ChEBI" id="CHEBI:83421"/>
        <dbReference type="EC" id="3.1.3.16"/>
    </reaction>
</comment>
<dbReference type="Gene3D" id="3.60.21.10">
    <property type="match status" value="1"/>
</dbReference>
<reference evidence="16" key="1">
    <citation type="submission" date="2023-06" db="EMBL/GenBank/DDBJ databases">
        <authorList>
            <person name="Delattre M."/>
        </authorList>
    </citation>
    <scope>NUCLEOTIDE SEQUENCE</scope>
    <source>
        <strain evidence="16">AF72</strain>
    </source>
</reference>
<dbReference type="InterPro" id="IPR006186">
    <property type="entry name" value="Ser/Thr-sp_prot-phosphatase"/>
</dbReference>
<dbReference type="InterPro" id="IPR031675">
    <property type="entry name" value="STPPase_N"/>
</dbReference>
<evidence type="ECO:0000256" key="2">
    <source>
        <dbReference type="ARBA" id="ARBA00008294"/>
    </source>
</evidence>
<keyword evidence="7" id="KW-0904">Protein phosphatase</keyword>
<evidence type="ECO:0000256" key="14">
    <source>
        <dbReference type="SAM" id="MobiDB-lite"/>
    </source>
</evidence>
<evidence type="ECO:0000256" key="7">
    <source>
        <dbReference type="ARBA" id="ARBA00022912"/>
    </source>
</evidence>
<feature type="region of interest" description="Disordered" evidence="14">
    <location>
        <begin position="1"/>
        <end position="20"/>
    </location>
</feature>
<dbReference type="EMBL" id="CATQJA010002657">
    <property type="protein sequence ID" value="CAJ0579794.1"/>
    <property type="molecule type" value="Genomic_DNA"/>
</dbReference>
<evidence type="ECO:0000256" key="1">
    <source>
        <dbReference type="ARBA" id="ARBA00004286"/>
    </source>
</evidence>
<name>A0AA36D509_9BILA</name>
<dbReference type="GO" id="GO:0097723">
    <property type="term" value="P:amoeboid sperm motility"/>
    <property type="evidence" value="ECO:0007669"/>
    <property type="project" value="UniProtKB-ARBA"/>
</dbReference>
<keyword evidence="5 13" id="KW-0378">Hydrolase</keyword>
<gene>
    <name evidence="16" type="ORF">MSPICULIGERA_LOCUS17999</name>
</gene>
<comment type="catalytic activity">
    <reaction evidence="11 13">
        <text>O-phospho-L-threonyl-[protein] + H2O = L-threonyl-[protein] + phosphate</text>
        <dbReference type="Rhea" id="RHEA:47004"/>
        <dbReference type="Rhea" id="RHEA-COMP:11060"/>
        <dbReference type="Rhea" id="RHEA-COMP:11605"/>
        <dbReference type="ChEBI" id="CHEBI:15377"/>
        <dbReference type="ChEBI" id="CHEBI:30013"/>
        <dbReference type="ChEBI" id="CHEBI:43474"/>
        <dbReference type="ChEBI" id="CHEBI:61977"/>
        <dbReference type="EC" id="3.1.3.16"/>
    </reaction>
</comment>
<dbReference type="GO" id="GO:0000785">
    <property type="term" value="C:chromatin"/>
    <property type="evidence" value="ECO:0007669"/>
    <property type="project" value="UniProtKB-ARBA"/>
</dbReference>
<evidence type="ECO:0000256" key="9">
    <source>
        <dbReference type="ARBA" id="ARBA00037818"/>
    </source>
</evidence>
<dbReference type="Pfam" id="PF00149">
    <property type="entry name" value="Metallophos"/>
    <property type="match status" value="1"/>
</dbReference>
<evidence type="ECO:0000313" key="16">
    <source>
        <dbReference type="EMBL" id="CAJ0579794.1"/>
    </source>
</evidence>
<dbReference type="AlphaFoldDB" id="A0AA36D509"/>
<evidence type="ECO:0000313" key="17">
    <source>
        <dbReference type="Proteomes" id="UP001177023"/>
    </source>
</evidence>
<dbReference type="InterPro" id="IPR050341">
    <property type="entry name" value="PP1_catalytic_subunit"/>
</dbReference>
<comment type="similarity">
    <text evidence="2 13">Belongs to the PPP phosphatase family.</text>
</comment>
<protein>
    <recommendedName>
        <fullName evidence="13">Serine/threonine-protein phosphatase</fullName>
        <ecNumber evidence="13">3.1.3.16</ecNumber>
    </recommendedName>
</protein>
<dbReference type="EC" id="3.1.3.16" evidence="13"/>
<dbReference type="InterPro" id="IPR004843">
    <property type="entry name" value="Calcineurin-like_PHP"/>
</dbReference>
<keyword evidence="3" id="KW-0158">Chromosome</keyword>
<dbReference type="PRINTS" id="PR00114">
    <property type="entry name" value="STPHPHTASE"/>
</dbReference>
<feature type="region of interest" description="Disordered" evidence="14">
    <location>
        <begin position="354"/>
        <end position="377"/>
    </location>
</feature>
<comment type="subcellular location">
    <subcellularLocation>
        <location evidence="9">Cell projection</location>
        <location evidence="9">Pseudopodium</location>
    </subcellularLocation>
    <subcellularLocation>
        <location evidence="1">Chromosome</location>
    </subcellularLocation>
</comment>
<keyword evidence="6" id="KW-0221">Differentiation</keyword>
<dbReference type="GO" id="GO:0046872">
    <property type="term" value="F:metal ion binding"/>
    <property type="evidence" value="ECO:0007669"/>
    <property type="project" value="UniProtKB-KW"/>
</dbReference>
<dbReference type="GO" id="GO:0031272">
    <property type="term" value="P:regulation of pseudopodium assembly"/>
    <property type="evidence" value="ECO:0007669"/>
    <property type="project" value="UniProtKB-ARBA"/>
</dbReference>
<dbReference type="GO" id="GO:0031143">
    <property type="term" value="C:pseudopodium"/>
    <property type="evidence" value="ECO:0007669"/>
    <property type="project" value="UniProtKB-SubCell"/>
</dbReference>
<comment type="caution">
    <text evidence="16">The sequence shown here is derived from an EMBL/GenBank/DDBJ whole genome shotgun (WGS) entry which is preliminary data.</text>
</comment>
<dbReference type="InterPro" id="IPR029052">
    <property type="entry name" value="Metallo-depent_PP-like"/>
</dbReference>
<comment type="function">
    <text evidence="12">Probable phosphatase which plays a redundant role with gsp-4 in spermatogenesis by regulating sister chromatid segregation during meiosis. In addition, involved in sperm motility by controlling the dynamic disassembly of major sperm proteins (MSP) in the spermatozoan pseudopodium.</text>
</comment>
<evidence type="ECO:0000256" key="11">
    <source>
        <dbReference type="ARBA" id="ARBA00048336"/>
    </source>
</evidence>
<dbReference type="FunFam" id="3.60.21.10:FF:000026">
    <property type="entry name" value="Serine/threonine-protein phosphatase"/>
    <property type="match status" value="1"/>
</dbReference>
<dbReference type="GO" id="GO:0005634">
    <property type="term" value="C:nucleus"/>
    <property type="evidence" value="ECO:0007669"/>
    <property type="project" value="TreeGrafter"/>
</dbReference>
<evidence type="ECO:0000256" key="10">
    <source>
        <dbReference type="ARBA" id="ARBA00047761"/>
    </source>
</evidence>
<dbReference type="GO" id="GO:0004722">
    <property type="term" value="F:protein serine/threonine phosphatase activity"/>
    <property type="evidence" value="ECO:0007669"/>
    <property type="project" value="UniProtKB-EC"/>
</dbReference>
<feature type="non-terminal residue" evidence="16">
    <location>
        <position position="1"/>
    </location>
</feature>
<evidence type="ECO:0000256" key="13">
    <source>
        <dbReference type="RuleBase" id="RU004273"/>
    </source>
</evidence>
<keyword evidence="8" id="KW-0464">Manganese</keyword>
<feature type="domain" description="Serine/threonine specific protein phosphatases" evidence="15">
    <location>
        <begin position="157"/>
        <end position="162"/>
    </location>
</feature>
<evidence type="ECO:0000256" key="3">
    <source>
        <dbReference type="ARBA" id="ARBA00022454"/>
    </source>
</evidence>
<evidence type="ECO:0000256" key="6">
    <source>
        <dbReference type="ARBA" id="ARBA00022871"/>
    </source>
</evidence>
<evidence type="ECO:0000256" key="12">
    <source>
        <dbReference type="ARBA" id="ARBA00054219"/>
    </source>
</evidence>
<keyword evidence="4" id="KW-0479">Metal-binding</keyword>
<dbReference type="GO" id="GO:0005737">
    <property type="term" value="C:cytoplasm"/>
    <property type="evidence" value="ECO:0007669"/>
    <property type="project" value="TreeGrafter"/>
</dbReference>
<dbReference type="Pfam" id="PF16891">
    <property type="entry name" value="STPPase_N"/>
    <property type="match status" value="1"/>
</dbReference>
<dbReference type="PROSITE" id="PS00125">
    <property type="entry name" value="SER_THR_PHOSPHATASE"/>
    <property type="match status" value="1"/>
</dbReference>
<dbReference type="SUPFAM" id="SSF56300">
    <property type="entry name" value="Metallo-dependent phosphatases"/>
    <property type="match status" value="1"/>
</dbReference>
<evidence type="ECO:0000256" key="4">
    <source>
        <dbReference type="ARBA" id="ARBA00022723"/>
    </source>
</evidence>
<keyword evidence="6" id="KW-0744">Spermatogenesis</keyword>